<feature type="coiled-coil region" evidence="1">
    <location>
        <begin position="100"/>
        <end position="134"/>
    </location>
</feature>
<dbReference type="RefSeq" id="WP_132794837.1">
    <property type="nucleotide sequence ID" value="NZ_SLXM01000005.1"/>
</dbReference>
<organism evidence="3 4">
    <name type="scientific">Tenacibaculum skagerrakense</name>
    <dbReference type="NCBI Taxonomy" id="186571"/>
    <lineage>
        <taxon>Bacteria</taxon>
        <taxon>Pseudomonadati</taxon>
        <taxon>Bacteroidota</taxon>
        <taxon>Flavobacteriia</taxon>
        <taxon>Flavobacteriales</taxon>
        <taxon>Flavobacteriaceae</taxon>
        <taxon>Tenacibaculum</taxon>
    </lineage>
</organism>
<keyword evidence="2" id="KW-0812">Transmembrane</keyword>
<keyword evidence="4" id="KW-1185">Reference proteome</keyword>
<sequence>MEDKLKDFFSNNDLDLFEPHTGHEERFLRKLEGRGNTKGISFKWLSVAASVVLLIGFYFGSVYGNNTIILEDINPEMSETKMFFVNAINHELREIEKYRNLDTETIIEDALDDIEELEDHYQNYVKDLQIKGNEELVIQAMITNYQQRLKILQTLQNLLERLKNPEIQNTEFNETI</sequence>
<evidence type="ECO:0000256" key="2">
    <source>
        <dbReference type="SAM" id="Phobius"/>
    </source>
</evidence>
<protein>
    <recommendedName>
        <fullName evidence="5">Anti-sigma factor</fullName>
    </recommendedName>
</protein>
<evidence type="ECO:0008006" key="5">
    <source>
        <dbReference type="Google" id="ProtNLM"/>
    </source>
</evidence>
<name>A0A4R2NTA3_9FLAO</name>
<dbReference type="AlphaFoldDB" id="A0A4R2NTA3"/>
<proteinExistence type="predicted"/>
<feature type="transmembrane region" description="Helical" evidence="2">
    <location>
        <begin position="44"/>
        <end position="64"/>
    </location>
</feature>
<evidence type="ECO:0000313" key="3">
    <source>
        <dbReference type="EMBL" id="TCP24791.1"/>
    </source>
</evidence>
<keyword evidence="2" id="KW-1133">Transmembrane helix</keyword>
<gene>
    <name evidence="3" type="ORF">EV195_105222</name>
</gene>
<keyword evidence="2" id="KW-0472">Membrane</keyword>
<accession>A0A4R2NTA3</accession>
<evidence type="ECO:0000256" key="1">
    <source>
        <dbReference type="SAM" id="Coils"/>
    </source>
</evidence>
<evidence type="ECO:0000313" key="4">
    <source>
        <dbReference type="Proteomes" id="UP000294564"/>
    </source>
</evidence>
<dbReference type="EMBL" id="SLXM01000005">
    <property type="protein sequence ID" value="TCP24791.1"/>
    <property type="molecule type" value="Genomic_DNA"/>
</dbReference>
<dbReference type="OrthoDB" id="1143801at2"/>
<dbReference type="Proteomes" id="UP000294564">
    <property type="component" value="Unassembled WGS sequence"/>
</dbReference>
<keyword evidence="1" id="KW-0175">Coiled coil</keyword>
<comment type="caution">
    <text evidence="3">The sequence shown here is derived from an EMBL/GenBank/DDBJ whole genome shotgun (WGS) entry which is preliminary data.</text>
</comment>
<reference evidence="3 4" key="1">
    <citation type="submission" date="2019-03" db="EMBL/GenBank/DDBJ databases">
        <title>Genomic Encyclopedia of Type Strains, Phase IV (KMG-IV): sequencing the most valuable type-strain genomes for metagenomic binning, comparative biology and taxonomic classification.</title>
        <authorList>
            <person name="Goeker M."/>
        </authorList>
    </citation>
    <scope>NUCLEOTIDE SEQUENCE [LARGE SCALE GENOMIC DNA]</scope>
    <source>
        <strain evidence="3 4">DSM 14836</strain>
    </source>
</reference>